<dbReference type="Proteomes" id="UP000281553">
    <property type="component" value="Unassembled WGS sequence"/>
</dbReference>
<feature type="transmembrane region" description="Helical" evidence="1">
    <location>
        <begin position="69"/>
        <end position="88"/>
    </location>
</feature>
<dbReference type="AlphaFoldDB" id="A0A3P7QN75"/>
<accession>A0A3P7QN75</accession>
<dbReference type="EMBL" id="UYRU01081135">
    <property type="protein sequence ID" value="VDN31649.1"/>
    <property type="molecule type" value="Genomic_DNA"/>
</dbReference>
<evidence type="ECO:0000256" key="1">
    <source>
        <dbReference type="SAM" id="Phobius"/>
    </source>
</evidence>
<keyword evidence="1" id="KW-0812">Transmembrane</keyword>
<keyword evidence="1" id="KW-0472">Membrane</keyword>
<name>A0A3P7QN75_DIBLA</name>
<sequence>MCIDYLSHVSCFGVCFITTIDPFSRGSPGNLLDGICNPFTKMKILFVSLLAINFGIALPKWMIKKENNVLVVGAYALVFMFILPLVVVSL</sequence>
<reference evidence="2 3" key="1">
    <citation type="submission" date="2018-11" db="EMBL/GenBank/DDBJ databases">
        <authorList>
            <consortium name="Pathogen Informatics"/>
        </authorList>
    </citation>
    <scope>NUCLEOTIDE SEQUENCE [LARGE SCALE GENOMIC DNA]</scope>
</reference>
<dbReference type="OrthoDB" id="1734229at2759"/>
<keyword evidence="3" id="KW-1185">Reference proteome</keyword>
<feature type="transmembrane region" description="Helical" evidence="1">
    <location>
        <begin position="44"/>
        <end position="63"/>
    </location>
</feature>
<organism evidence="2 3">
    <name type="scientific">Dibothriocephalus latus</name>
    <name type="common">Fish tapeworm</name>
    <name type="synonym">Diphyllobothrium latum</name>
    <dbReference type="NCBI Taxonomy" id="60516"/>
    <lineage>
        <taxon>Eukaryota</taxon>
        <taxon>Metazoa</taxon>
        <taxon>Spiralia</taxon>
        <taxon>Lophotrochozoa</taxon>
        <taxon>Platyhelminthes</taxon>
        <taxon>Cestoda</taxon>
        <taxon>Eucestoda</taxon>
        <taxon>Diphyllobothriidea</taxon>
        <taxon>Diphyllobothriidae</taxon>
        <taxon>Dibothriocephalus</taxon>
    </lineage>
</organism>
<protein>
    <submittedName>
        <fullName evidence="2">Uncharacterized protein</fullName>
    </submittedName>
</protein>
<keyword evidence="1" id="KW-1133">Transmembrane helix</keyword>
<evidence type="ECO:0000313" key="2">
    <source>
        <dbReference type="EMBL" id="VDN31649.1"/>
    </source>
</evidence>
<evidence type="ECO:0000313" key="3">
    <source>
        <dbReference type="Proteomes" id="UP000281553"/>
    </source>
</evidence>
<gene>
    <name evidence="2" type="ORF">DILT_LOCUS15799</name>
</gene>
<proteinExistence type="predicted"/>